<keyword evidence="2" id="KW-1185">Reference proteome</keyword>
<proteinExistence type="predicted"/>
<evidence type="ECO:0000313" key="1">
    <source>
        <dbReference type="EMBL" id="MBE9119184.1"/>
    </source>
</evidence>
<name>A0A8J7E0K8_9CYAN</name>
<accession>A0A8J7E0K8</accession>
<dbReference type="EMBL" id="JADEWZ010000094">
    <property type="protein sequence ID" value="MBE9119184.1"/>
    <property type="molecule type" value="Genomic_DNA"/>
</dbReference>
<dbReference type="Proteomes" id="UP000654482">
    <property type="component" value="Unassembled WGS sequence"/>
</dbReference>
<dbReference type="RefSeq" id="WP_194032275.1">
    <property type="nucleotide sequence ID" value="NZ_JADEWZ010000094.1"/>
</dbReference>
<gene>
    <name evidence="1" type="ORF">IQ249_25370</name>
</gene>
<reference evidence="1" key="1">
    <citation type="submission" date="2020-10" db="EMBL/GenBank/DDBJ databases">
        <authorList>
            <person name="Castelo-Branco R."/>
            <person name="Eusebio N."/>
            <person name="Adriana R."/>
            <person name="Vieira A."/>
            <person name="Brugerolle De Fraissinette N."/>
            <person name="Rezende De Castro R."/>
            <person name="Schneider M.P."/>
            <person name="Vasconcelos V."/>
            <person name="Leao P.N."/>
        </authorList>
    </citation>
    <scope>NUCLEOTIDE SEQUENCE</scope>
    <source>
        <strain evidence="1">LEGE 07157</strain>
    </source>
</reference>
<organism evidence="1 2">
    <name type="scientific">Lusitaniella coriacea LEGE 07157</name>
    <dbReference type="NCBI Taxonomy" id="945747"/>
    <lineage>
        <taxon>Bacteria</taxon>
        <taxon>Bacillati</taxon>
        <taxon>Cyanobacteriota</taxon>
        <taxon>Cyanophyceae</taxon>
        <taxon>Spirulinales</taxon>
        <taxon>Lusitaniellaceae</taxon>
        <taxon>Lusitaniella</taxon>
    </lineage>
</organism>
<dbReference type="AlphaFoldDB" id="A0A8J7E0K8"/>
<protein>
    <submittedName>
        <fullName evidence="1">Uncharacterized protein</fullName>
    </submittedName>
</protein>
<comment type="caution">
    <text evidence="1">The sequence shown here is derived from an EMBL/GenBank/DDBJ whole genome shotgun (WGS) entry which is preliminary data.</text>
</comment>
<sequence>MTNCPLSPPHPSTLHAKLEVLRSIDSAISHLLTYRDKSLLDIAEFLDIAIYDRDLNLLHDWQELVEGAIQLIEYKPTNEVTKS</sequence>
<evidence type="ECO:0000313" key="2">
    <source>
        <dbReference type="Proteomes" id="UP000654482"/>
    </source>
</evidence>